<evidence type="ECO:0000256" key="4">
    <source>
        <dbReference type="ARBA" id="ARBA00022729"/>
    </source>
</evidence>
<dbReference type="GO" id="GO:0005576">
    <property type="term" value="C:extracellular region"/>
    <property type="evidence" value="ECO:0007669"/>
    <property type="project" value="UniProtKB-SubCell"/>
</dbReference>
<dbReference type="EMBL" id="CP028137">
    <property type="protein sequence ID" value="AZZ51149.1"/>
    <property type="molecule type" value="Genomic_DNA"/>
</dbReference>
<evidence type="ECO:0000259" key="5">
    <source>
        <dbReference type="PROSITE" id="PS50022"/>
    </source>
</evidence>
<reference evidence="6 7" key="1">
    <citation type="submission" date="2018-03" db="EMBL/GenBank/DDBJ databases">
        <title>Bacteriophage NCPPB3778 and a type I-E CRISPR drive the evolution of the US Biological Select Agent, Rathayibacter toxicus.</title>
        <authorList>
            <person name="Davis E.W.II."/>
            <person name="Tabima J.F."/>
            <person name="Weisberg A.J."/>
            <person name="Dantas Lopes L."/>
            <person name="Wiseman M.S."/>
            <person name="Wiseman M.S."/>
            <person name="Pupko T."/>
            <person name="Belcher M.S."/>
            <person name="Sechler A.J."/>
            <person name="Tancos M.A."/>
            <person name="Schroeder B.K."/>
            <person name="Murray T.D."/>
            <person name="Luster D.G."/>
            <person name="Schneider W.L."/>
            <person name="Rogers E."/>
            <person name="Andreote F.D."/>
            <person name="Grunwald N.J."/>
            <person name="Putnam M.L."/>
            <person name="Chang J.H."/>
        </authorList>
    </citation>
    <scope>NUCLEOTIDE SEQUENCE [LARGE SCALE GENOMIC DNA]</scope>
    <source>
        <strain evidence="6 7">DSM 15932</strain>
    </source>
</reference>
<proteinExistence type="predicted"/>
<dbReference type="PANTHER" id="PTHR38045">
    <property type="entry name" value="CHROMOSOME 1, WHOLE GENOME SHOTGUN SEQUENCE"/>
    <property type="match status" value="1"/>
</dbReference>
<dbReference type="KEGG" id="rfs:C1I64_03225"/>
<dbReference type="NCBIfam" id="NF033679">
    <property type="entry name" value="DNRLRE_dom"/>
    <property type="match status" value="2"/>
</dbReference>
<gene>
    <name evidence="6" type="ORF">C1I64_03225</name>
</gene>
<dbReference type="PROSITE" id="PS50022">
    <property type="entry name" value="FA58C_3"/>
    <property type="match status" value="1"/>
</dbReference>
<dbReference type="SUPFAM" id="SSF49785">
    <property type="entry name" value="Galactose-binding domain-like"/>
    <property type="match status" value="1"/>
</dbReference>
<evidence type="ECO:0000313" key="6">
    <source>
        <dbReference type="EMBL" id="AZZ51149.1"/>
    </source>
</evidence>
<dbReference type="GO" id="GO:0016829">
    <property type="term" value="F:lyase activity"/>
    <property type="evidence" value="ECO:0007669"/>
    <property type="project" value="InterPro"/>
</dbReference>
<evidence type="ECO:0000256" key="2">
    <source>
        <dbReference type="ARBA" id="ARBA00004613"/>
    </source>
</evidence>
<feature type="domain" description="F5/8 type C" evidence="5">
    <location>
        <begin position="745"/>
        <end position="883"/>
    </location>
</feature>
<dbReference type="Pfam" id="PF24517">
    <property type="entry name" value="CBM96"/>
    <property type="match status" value="2"/>
</dbReference>
<dbReference type="Pfam" id="PF00754">
    <property type="entry name" value="F5_F8_type_C"/>
    <property type="match status" value="1"/>
</dbReference>
<dbReference type="Pfam" id="PF02368">
    <property type="entry name" value="Big_2"/>
    <property type="match status" value="1"/>
</dbReference>
<dbReference type="InterPro" id="IPR003343">
    <property type="entry name" value="Big_2"/>
</dbReference>
<dbReference type="Proteomes" id="UP000285317">
    <property type="component" value="Chromosome"/>
</dbReference>
<dbReference type="GO" id="GO:0030313">
    <property type="term" value="C:cell envelope"/>
    <property type="evidence" value="ECO:0007669"/>
    <property type="project" value="UniProtKB-SubCell"/>
</dbReference>
<evidence type="ECO:0000256" key="1">
    <source>
        <dbReference type="ARBA" id="ARBA00004196"/>
    </source>
</evidence>
<keyword evidence="4" id="KW-0732">Signal</keyword>
<sequence length="1431" mass="150387">MTDWRTSPSQAWTRIIMRGSLSTQPMSSYRVSPRGSLAKRSRALVAVFASLFVLAGVIVAPVAQADPSAVPVSTVTSAHPRLIASASDFATTFGLINSDNTARAWGGSVQKEADAYLSTSPVTYQLSSGTMLETSRTVMNRAYALGFAYRKTGKAVYAERLAAELQAASSFPNWNPDNFLDTAEMAHAVAVGYDWVYSALSPAQRNSIRSALVEKALTPALSAYSSTAAKYAWTKQASNWNIVSGSGIGMAALVVADTDPQIAQSALDAVTSSLRYGLPSYGPDGGFAEGLTYWAYSTSYLTSYIASLEIATGSDRGLLATPGLQESAQWANALTGPSGRQFNFGDAWVNEALTVPLMGLEYLYQDFSFRSRSIVGRDGFDADVVSARPLLWYRPAPTTAVAPPSLDSAFRSAGVTTLRSGWDQTDALWAGLRATSGPITGHSDLDNGSFVLDAQGVNWFGELGTDSYSLPGYFTVASEERWNYYRKRAEGSNTMVFGSGPGPDAATSPTASQQIVASTADRAATVADLSSASAGVATWKRGVALTDGRSRALVQDEVSGVTGDAWWFAHTRADIAIADDGRSAVLSLEGKQLLVRIVSPNSSTFSFRAAAPLPASPAPAGQTANLGVSKLAIQLSGATSYTLAVDFTPLRPAQEIERPRPITPLAGWGATSSETGSPALKYLAMTGKPLSSFSPQTRTYDVTGSVRSTPPVVEAYAQAGATASVTQATSVPGVAVIRVKRSGSAEAIYRVYINRGPIQVLTATASDNAGQAGRTVDGQPYTRWSTSTDSYLQYDLGYSQIVNHLEIIWLYLPTKGQFFEVQLSADKSTWTTVYTGQAKAIEQRHWASFQTGPRTGRYVRIVTHGDTALDKVAVIDEVEVFGDNDARLANSPKTPHYSITASVDSENIEVGGTTTIAAQVAAPAGAPAAGAVRYVTSDPAVASVTESGQVTGLSHGSVRVSAVVDSGYDYVYATKTITVTDSARAAVVAESDTWVQGGTTTNYNRTATLTVRHHALYPQFDRLAYLRFDLGGIDPKAIATATLTFSAAVVDSGGTDIDVEAWETSGPWDPATVSYDTRPAMTYRVGSTNVDATRTVRRIDITDYVRLKAGGEANIGLTQPDRPSGVGLIVQIDSLESIAAKPSIELTFHDTATVLPSAPTITSATADYAGAGSAIGVTSAAPGETVVVDVYSQSPGTCGATRAAGTPVGSTTVTAGSDGSARWTVTGALQIGQNVVAAAAVAGRGSPVSTCVAVTPTSDATTTTTLTPSADTWVTGSAPSVTYGRDNPLQVRHLTQYPANDRVAYMAFDLSRVPVGTIVSATLRFSAVVDDTRGSSMDLTVRRVAGSWAAASMNWTNRPAMGEELGVVGVDSVKSARELDVTAFVADSPRSMMSVGIDQPDIASGVGLVVKIDSMESTQKPTLEIVLRPAV</sequence>
<dbReference type="InterPro" id="IPR000421">
    <property type="entry name" value="FA58C"/>
</dbReference>
<organism evidence="6 7">
    <name type="scientific">Rathayibacter festucae DSM 15932</name>
    <dbReference type="NCBI Taxonomy" id="1328866"/>
    <lineage>
        <taxon>Bacteria</taxon>
        <taxon>Bacillati</taxon>
        <taxon>Actinomycetota</taxon>
        <taxon>Actinomycetes</taxon>
        <taxon>Micrococcales</taxon>
        <taxon>Microbacteriaceae</taxon>
        <taxon>Rathayibacter</taxon>
    </lineage>
</organism>
<dbReference type="InterPro" id="IPR008964">
    <property type="entry name" value="Invasin/intimin_cell_adhesion"/>
</dbReference>
<dbReference type="Gene3D" id="1.50.10.100">
    <property type="entry name" value="Chondroitin AC/alginate lyase"/>
    <property type="match status" value="1"/>
</dbReference>
<keyword evidence="3" id="KW-0964">Secreted</keyword>
<dbReference type="Gene3D" id="2.70.98.70">
    <property type="match status" value="1"/>
</dbReference>
<comment type="subcellular location">
    <subcellularLocation>
        <location evidence="1">Cell envelope</location>
    </subcellularLocation>
    <subcellularLocation>
        <location evidence="2">Secreted</location>
    </subcellularLocation>
</comment>
<dbReference type="Gene3D" id="2.60.40.1080">
    <property type="match status" value="1"/>
</dbReference>
<evidence type="ECO:0000313" key="7">
    <source>
        <dbReference type="Proteomes" id="UP000285317"/>
    </source>
</evidence>
<dbReference type="InterPro" id="IPR008929">
    <property type="entry name" value="Chondroitin_lyas"/>
</dbReference>
<evidence type="ECO:0000256" key="3">
    <source>
        <dbReference type="ARBA" id="ARBA00022525"/>
    </source>
</evidence>
<dbReference type="InterPro" id="IPR008979">
    <property type="entry name" value="Galactose-bd-like_sf"/>
</dbReference>
<dbReference type="Pfam" id="PF07940">
    <property type="entry name" value="Hepar_II_III_C"/>
    <property type="match status" value="1"/>
</dbReference>
<dbReference type="SUPFAM" id="SSF49373">
    <property type="entry name" value="Invasin/intimin cell-adhesion fragments"/>
    <property type="match status" value="1"/>
</dbReference>
<accession>A0A3Q9UPH3</accession>
<protein>
    <recommendedName>
        <fullName evidence="5">F5/8 type C domain-containing protein</fullName>
    </recommendedName>
</protein>
<dbReference type="PANTHER" id="PTHR38045:SF1">
    <property type="entry name" value="HEPARINASE II_III-LIKE PROTEIN"/>
    <property type="match status" value="1"/>
</dbReference>
<dbReference type="SUPFAM" id="SSF48230">
    <property type="entry name" value="Chondroitin AC/alginate lyase"/>
    <property type="match status" value="1"/>
</dbReference>
<dbReference type="Gene3D" id="2.60.120.260">
    <property type="entry name" value="Galactose-binding domain-like"/>
    <property type="match status" value="1"/>
</dbReference>
<dbReference type="InterPro" id="IPR055372">
    <property type="entry name" value="CBM96"/>
</dbReference>
<dbReference type="InterPro" id="IPR012480">
    <property type="entry name" value="Hepar_II_III_C"/>
</dbReference>
<name>A0A3Q9UPH3_9MICO</name>